<evidence type="ECO:0000313" key="3">
    <source>
        <dbReference type="EMBL" id="CAF4564340.1"/>
    </source>
</evidence>
<dbReference type="Proteomes" id="UP000681967">
    <property type="component" value="Unassembled WGS sequence"/>
</dbReference>
<gene>
    <name evidence="4" type="ORF">BYL167_LOCUS70205</name>
    <name evidence="1" type="ORF">CJN711_LOCUS17597</name>
    <name evidence="3" type="ORF">OVN521_LOCUS43778</name>
    <name evidence="2" type="ORF">WKI299_LOCUS7475</name>
</gene>
<dbReference type="Proteomes" id="UP000663856">
    <property type="component" value="Unassembled WGS sequence"/>
</dbReference>
<dbReference type="EMBL" id="CAJNRF010002296">
    <property type="protein sequence ID" value="CAF2035387.1"/>
    <property type="molecule type" value="Genomic_DNA"/>
</dbReference>
<sequence length="56" mass="6344">CNSKAPRPPPSTVDFYFSDIIINTTSLVEYDFVKQAQIAIENLTKEITVQEILLTQ</sequence>
<feature type="non-terminal residue" evidence="1">
    <location>
        <position position="1"/>
    </location>
</feature>
<keyword evidence="6" id="KW-1185">Reference proteome</keyword>
<dbReference type="EMBL" id="CAJOBG010063944">
    <property type="protein sequence ID" value="CAF4564340.1"/>
    <property type="molecule type" value="Genomic_DNA"/>
</dbReference>
<evidence type="ECO:0000313" key="2">
    <source>
        <dbReference type="EMBL" id="CAF2035387.1"/>
    </source>
</evidence>
<evidence type="ECO:0000313" key="5">
    <source>
        <dbReference type="Proteomes" id="UP000663855"/>
    </source>
</evidence>
<evidence type="ECO:0000313" key="6">
    <source>
        <dbReference type="Proteomes" id="UP000663866"/>
    </source>
</evidence>
<organism evidence="1 5">
    <name type="scientific">Rotaria magnacalcarata</name>
    <dbReference type="NCBI Taxonomy" id="392030"/>
    <lineage>
        <taxon>Eukaryota</taxon>
        <taxon>Metazoa</taxon>
        <taxon>Spiralia</taxon>
        <taxon>Gnathifera</taxon>
        <taxon>Rotifera</taxon>
        <taxon>Eurotatoria</taxon>
        <taxon>Bdelloidea</taxon>
        <taxon>Philodinida</taxon>
        <taxon>Philodinidae</taxon>
        <taxon>Rotaria</taxon>
    </lineage>
</organism>
<proteinExistence type="predicted"/>
<name>A0A815EPQ2_9BILA</name>
<evidence type="ECO:0000313" key="1">
    <source>
        <dbReference type="EMBL" id="CAF1314370.1"/>
    </source>
</evidence>
<dbReference type="EMBL" id="CAJOBH010252225">
    <property type="protein sequence ID" value="CAF5141216.1"/>
    <property type="molecule type" value="Genomic_DNA"/>
</dbReference>
<reference evidence="1" key="1">
    <citation type="submission" date="2021-02" db="EMBL/GenBank/DDBJ databases">
        <authorList>
            <person name="Nowell W R."/>
        </authorList>
    </citation>
    <scope>NUCLEOTIDE SEQUENCE</scope>
</reference>
<accession>A0A815EPQ2</accession>
<evidence type="ECO:0000313" key="4">
    <source>
        <dbReference type="EMBL" id="CAF5141216.1"/>
    </source>
</evidence>
<dbReference type="Proteomes" id="UP000663855">
    <property type="component" value="Unassembled WGS sequence"/>
</dbReference>
<dbReference type="AlphaFoldDB" id="A0A815EPQ2"/>
<dbReference type="EMBL" id="CAJNOV010008210">
    <property type="protein sequence ID" value="CAF1314370.1"/>
    <property type="molecule type" value="Genomic_DNA"/>
</dbReference>
<comment type="caution">
    <text evidence="1">The sequence shown here is derived from an EMBL/GenBank/DDBJ whole genome shotgun (WGS) entry which is preliminary data.</text>
</comment>
<dbReference type="Proteomes" id="UP000663866">
    <property type="component" value="Unassembled WGS sequence"/>
</dbReference>
<protein>
    <submittedName>
        <fullName evidence="1">Uncharacterized protein</fullName>
    </submittedName>
</protein>